<dbReference type="Pfam" id="PF12850">
    <property type="entry name" value="Metallophos_2"/>
    <property type="match status" value="1"/>
</dbReference>
<organism evidence="3 5">
    <name type="scientific">Lacticaseibacillus chiayiensis</name>
    <dbReference type="NCBI Taxonomy" id="2100821"/>
    <lineage>
        <taxon>Bacteria</taxon>
        <taxon>Bacillati</taxon>
        <taxon>Bacillota</taxon>
        <taxon>Bacilli</taxon>
        <taxon>Lactobacillales</taxon>
        <taxon>Lactobacillaceae</taxon>
        <taxon>Lacticaseibacillus</taxon>
    </lineage>
</organism>
<dbReference type="EMBL" id="CP107523">
    <property type="protein sequence ID" value="UYN55932.1"/>
    <property type="molecule type" value="Genomic_DNA"/>
</dbReference>
<dbReference type="RefSeq" id="WP_129302522.1">
    <property type="nucleotide sequence ID" value="NZ_CP074378.1"/>
</dbReference>
<reference evidence="3 5" key="1">
    <citation type="submission" date="2017-01" db="EMBL/GenBank/DDBJ databases">
        <title>Lactobacillus chiayiensis sp. nov., a lactic acid bacterium isolated from compost.</title>
        <authorList>
            <person name="Huang C.-H."/>
        </authorList>
    </citation>
    <scope>NUCLEOTIDE SEQUENCE [LARGE SCALE GENOMIC DNA]</scope>
    <source>
        <strain evidence="5">chh01</strain>
        <strain evidence="3">Chh01</strain>
    </source>
</reference>
<evidence type="ECO:0000256" key="1">
    <source>
        <dbReference type="ARBA" id="ARBA00008950"/>
    </source>
</evidence>
<dbReference type="Proteomes" id="UP001164790">
    <property type="component" value="Chromosome"/>
</dbReference>
<dbReference type="PANTHER" id="PTHR42850:SF2">
    <property type="entry name" value="BLL5683 PROTEIN"/>
    <property type="match status" value="1"/>
</dbReference>
<dbReference type="InterPro" id="IPR024654">
    <property type="entry name" value="Calcineurin-like_PHP_lpxH"/>
</dbReference>
<dbReference type="Gene3D" id="3.60.21.10">
    <property type="match status" value="1"/>
</dbReference>
<feature type="domain" description="Calcineurin-like phosphoesterase" evidence="2">
    <location>
        <begin position="3"/>
        <end position="208"/>
    </location>
</feature>
<protein>
    <submittedName>
        <fullName evidence="4">Metallophosphatase family protein</fullName>
    </submittedName>
    <submittedName>
        <fullName evidence="3">Metallophosphoesterase</fullName>
    </submittedName>
</protein>
<evidence type="ECO:0000259" key="2">
    <source>
        <dbReference type="Pfam" id="PF12850"/>
    </source>
</evidence>
<dbReference type="Proteomes" id="UP000290475">
    <property type="component" value="Unassembled WGS sequence"/>
</dbReference>
<reference evidence="4" key="2">
    <citation type="submission" date="2022-10" db="EMBL/GenBank/DDBJ databases">
        <title>Comparative genomic analysis and in-vitro probiotic properties of the potential probiotic L. chiayiensis AACE 3.</title>
        <authorList>
            <person name="Kang X."/>
        </authorList>
    </citation>
    <scope>NUCLEOTIDE SEQUENCE</scope>
    <source>
        <strain evidence="4">AACE 3</strain>
    </source>
</reference>
<name>A0A4Q1TMH8_9LACO</name>
<gene>
    <name evidence="3" type="ORF">BVJ53_11480</name>
    <name evidence="4" type="ORF">OFW50_10655</name>
</gene>
<dbReference type="InterPro" id="IPR029052">
    <property type="entry name" value="Metallo-depent_PP-like"/>
</dbReference>
<dbReference type="InterPro" id="IPR050126">
    <property type="entry name" value="Ap4A_hydrolase"/>
</dbReference>
<sequence>MTKIAVFSDIHGNLNALQAAYADANSLGAEHYWFLGDLLGPGPDVQSVWEKLAAINPSIRIRGNWEDFLIQALVGEGHLSPAQQAVEKYVLDGLDNPQQVCEIFSKWPLHQEVTINGVHIGLSHHLVNNNNGDTLSVRADNTALSTLFTGSRQQLDVAVYAHIHHPLLRYVDLSMPLQTDKLFDYQKADERLVLNPASIGLPFDKPTRRYKEKRAEYLLLEITDAGTINPVFRRVPYNLSQEFQRTCEWHLRRAPITSMDSVPSIGTPAAPVLFWV</sequence>
<dbReference type="AlphaFoldDB" id="A0A4Q1TMH8"/>
<dbReference type="SUPFAM" id="SSF56300">
    <property type="entry name" value="Metallo-dependent phosphatases"/>
    <property type="match status" value="1"/>
</dbReference>
<evidence type="ECO:0000313" key="5">
    <source>
        <dbReference type="Proteomes" id="UP000290475"/>
    </source>
</evidence>
<evidence type="ECO:0000313" key="3">
    <source>
        <dbReference type="EMBL" id="RXT19473.1"/>
    </source>
</evidence>
<evidence type="ECO:0000313" key="4">
    <source>
        <dbReference type="EMBL" id="UYN55932.1"/>
    </source>
</evidence>
<proteinExistence type="inferred from homology"/>
<dbReference type="GO" id="GO:0005737">
    <property type="term" value="C:cytoplasm"/>
    <property type="evidence" value="ECO:0007669"/>
    <property type="project" value="TreeGrafter"/>
</dbReference>
<dbReference type="InterPro" id="IPR011152">
    <property type="entry name" value="Pesterase_MJ0912"/>
</dbReference>
<dbReference type="PIRSF" id="PIRSF000883">
    <property type="entry name" value="Pesterase_MJ0912"/>
    <property type="match status" value="1"/>
</dbReference>
<dbReference type="EMBL" id="MSSM01000031">
    <property type="protein sequence ID" value="RXT19473.1"/>
    <property type="molecule type" value="Genomic_DNA"/>
</dbReference>
<dbReference type="GO" id="GO:0016791">
    <property type="term" value="F:phosphatase activity"/>
    <property type="evidence" value="ECO:0007669"/>
    <property type="project" value="TreeGrafter"/>
</dbReference>
<evidence type="ECO:0000313" key="6">
    <source>
        <dbReference type="Proteomes" id="UP001164790"/>
    </source>
</evidence>
<accession>A0A4Q1TMH8</accession>
<keyword evidence="6" id="KW-1185">Reference proteome</keyword>
<comment type="similarity">
    <text evidence="1">Belongs to the metallophosphoesterase superfamily. YfcE family.</text>
</comment>
<dbReference type="PANTHER" id="PTHR42850">
    <property type="entry name" value="METALLOPHOSPHOESTERASE"/>
    <property type="match status" value="1"/>
</dbReference>